<reference evidence="1" key="1">
    <citation type="submission" date="2021-04" db="EMBL/GenBank/DDBJ databases">
        <title>Draft genomes of 20 S. canis strains.</title>
        <authorList>
            <person name="Pagnossin D."/>
            <person name="Weir W."/>
            <person name="Smith A."/>
            <person name="Ure R."/>
            <person name="Oravcova K."/>
        </authorList>
    </citation>
    <scope>NUCLEOTIDE SEQUENCE</scope>
    <source>
        <strain evidence="1">284</strain>
    </source>
</reference>
<dbReference type="RefSeq" id="WP_150412415.1">
    <property type="nucleotide sequence ID" value="NZ_JAGQEX010000011.1"/>
</dbReference>
<dbReference type="AlphaFoldDB" id="A0AAE4Q8A5"/>
<comment type="caution">
    <text evidence="1">The sequence shown here is derived from an EMBL/GenBank/DDBJ whole genome shotgun (WGS) entry which is preliminary data.</text>
</comment>
<accession>A0AAE4Q8A5</accession>
<name>A0AAE4Q8A5_STRCB</name>
<sequence length="155" mass="17597">MPQMNKGGKFIFGKSTIRLDGTIQFPTQAIEEYKITNDDKIYLFTGSKRTGGFCVTTKKLLYPSKLGHILQDTPSLLEYTTNSGEFVKYKGRWYCWVNISPDGKIKLTEEMMKFLDLQIGMELLSIRSSDIAFTMGAKGPLLEKSLNYKGEIPIF</sequence>
<dbReference type="Proteomes" id="UP001186118">
    <property type="component" value="Unassembled WGS sequence"/>
</dbReference>
<organism evidence="1 2">
    <name type="scientific">Streptococcus canis</name>
    <dbReference type="NCBI Taxonomy" id="1329"/>
    <lineage>
        <taxon>Bacteria</taxon>
        <taxon>Bacillati</taxon>
        <taxon>Bacillota</taxon>
        <taxon>Bacilli</taxon>
        <taxon>Lactobacillales</taxon>
        <taxon>Streptococcaceae</taxon>
        <taxon>Streptococcus</taxon>
    </lineage>
</organism>
<gene>
    <name evidence="1" type="ORF">KB584_06575</name>
</gene>
<protein>
    <submittedName>
        <fullName evidence="1">Uncharacterized protein</fullName>
    </submittedName>
</protein>
<dbReference type="EMBL" id="JAGQEX010000011">
    <property type="protein sequence ID" value="MDV5977127.1"/>
    <property type="molecule type" value="Genomic_DNA"/>
</dbReference>
<evidence type="ECO:0000313" key="2">
    <source>
        <dbReference type="Proteomes" id="UP001186118"/>
    </source>
</evidence>
<evidence type="ECO:0000313" key="1">
    <source>
        <dbReference type="EMBL" id="MDV5977127.1"/>
    </source>
</evidence>
<proteinExistence type="predicted"/>